<dbReference type="AlphaFoldDB" id="A0A9D2R7T7"/>
<accession>A0A9D2R7T7</accession>
<reference evidence="1" key="2">
    <citation type="submission" date="2021-04" db="EMBL/GenBank/DDBJ databases">
        <authorList>
            <person name="Gilroy R."/>
        </authorList>
    </citation>
    <scope>NUCLEOTIDE SEQUENCE</scope>
    <source>
        <strain evidence="1">ChiW19-6364</strain>
    </source>
</reference>
<dbReference type="EMBL" id="DWUX01000021">
    <property type="protein sequence ID" value="HJD38652.1"/>
    <property type="molecule type" value="Genomic_DNA"/>
</dbReference>
<dbReference type="Proteomes" id="UP000823850">
    <property type="component" value="Unassembled WGS sequence"/>
</dbReference>
<comment type="caution">
    <text evidence="1">The sequence shown here is derived from an EMBL/GenBank/DDBJ whole genome shotgun (WGS) entry which is preliminary data.</text>
</comment>
<sequence>MEERKNKFSDRQKEKAFEEIASLEADRKLMESYYPEKAALLQALVADTCDRLDYEGSFIYDEYPDRWNIERNCGEICRQAEGIQELHAMEKKGGDELLGEFVGSLFCQEIYQRRCRRKFLKRLGHFYKTGGFGVADFT</sequence>
<proteinExistence type="predicted"/>
<organism evidence="1 2">
    <name type="scientific">Candidatus Blautia stercoripullorum</name>
    <dbReference type="NCBI Taxonomy" id="2838502"/>
    <lineage>
        <taxon>Bacteria</taxon>
        <taxon>Bacillati</taxon>
        <taxon>Bacillota</taxon>
        <taxon>Clostridia</taxon>
        <taxon>Lachnospirales</taxon>
        <taxon>Lachnospiraceae</taxon>
        <taxon>Blautia</taxon>
    </lineage>
</organism>
<evidence type="ECO:0000313" key="2">
    <source>
        <dbReference type="Proteomes" id="UP000823850"/>
    </source>
</evidence>
<protein>
    <submittedName>
        <fullName evidence="1">Uncharacterized protein</fullName>
    </submittedName>
</protein>
<name>A0A9D2R7T7_9FIRM</name>
<gene>
    <name evidence="1" type="ORF">H9913_01365</name>
</gene>
<evidence type="ECO:0000313" key="1">
    <source>
        <dbReference type="EMBL" id="HJD38652.1"/>
    </source>
</evidence>
<reference evidence="1" key="1">
    <citation type="journal article" date="2021" name="PeerJ">
        <title>Extensive microbial diversity within the chicken gut microbiome revealed by metagenomics and culture.</title>
        <authorList>
            <person name="Gilroy R."/>
            <person name="Ravi A."/>
            <person name="Getino M."/>
            <person name="Pursley I."/>
            <person name="Horton D.L."/>
            <person name="Alikhan N.F."/>
            <person name="Baker D."/>
            <person name="Gharbi K."/>
            <person name="Hall N."/>
            <person name="Watson M."/>
            <person name="Adriaenssens E.M."/>
            <person name="Foster-Nyarko E."/>
            <person name="Jarju S."/>
            <person name="Secka A."/>
            <person name="Antonio M."/>
            <person name="Oren A."/>
            <person name="Chaudhuri R.R."/>
            <person name="La Ragione R."/>
            <person name="Hildebrand F."/>
            <person name="Pallen M.J."/>
        </authorList>
    </citation>
    <scope>NUCLEOTIDE SEQUENCE</scope>
    <source>
        <strain evidence="1">ChiW19-6364</strain>
    </source>
</reference>